<accession>A0A7C9A5N0</accession>
<feature type="compositionally biased region" description="Low complexity" evidence="10">
    <location>
        <begin position="115"/>
        <end position="126"/>
    </location>
</feature>
<reference evidence="12" key="1">
    <citation type="journal article" date="2013" name="J. Plant Res.">
        <title>Effect of fungi and light on seed germination of three Opuntia species from semiarid lands of central Mexico.</title>
        <authorList>
            <person name="Delgado-Sanchez P."/>
            <person name="Jimenez-Bremont J.F."/>
            <person name="Guerrero-Gonzalez Mde L."/>
            <person name="Flores J."/>
        </authorList>
    </citation>
    <scope>NUCLEOTIDE SEQUENCE</scope>
    <source>
        <tissue evidence="12">Cladode</tissue>
    </source>
</reference>
<dbReference type="InterPro" id="IPR045174">
    <property type="entry name" value="Dof"/>
</dbReference>
<evidence type="ECO:0000256" key="4">
    <source>
        <dbReference type="ARBA" id="ARBA00023015"/>
    </source>
</evidence>
<keyword evidence="7 8" id="KW-0539">Nucleus</keyword>
<dbReference type="GO" id="GO:0005634">
    <property type="term" value="C:nucleus"/>
    <property type="evidence" value="ECO:0007669"/>
    <property type="project" value="UniProtKB-SubCell"/>
</dbReference>
<dbReference type="PROSITE" id="PS50884">
    <property type="entry name" value="ZF_DOF_2"/>
    <property type="match status" value="1"/>
</dbReference>
<feature type="domain" description="Dof-type" evidence="11">
    <location>
        <begin position="59"/>
        <end position="113"/>
    </location>
</feature>
<evidence type="ECO:0000256" key="3">
    <source>
        <dbReference type="ARBA" id="ARBA00022833"/>
    </source>
</evidence>
<evidence type="ECO:0000256" key="9">
    <source>
        <dbReference type="RuleBase" id="RU369094"/>
    </source>
</evidence>
<evidence type="ECO:0000313" key="12">
    <source>
        <dbReference type="EMBL" id="MBA4658590.1"/>
    </source>
</evidence>
<evidence type="ECO:0000256" key="10">
    <source>
        <dbReference type="SAM" id="MobiDB-lite"/>
    </source>
</evidence>
<comment type="subcellular location">
    <subcellularLocation>
        <location evidence="8 9">Nucleus</location>
    </subcellularLocation>
</comment>
<evidence type="ECO:0000259" key="11">
    <source>
        <dbReference type="PROSITE" id="PS50884"/>
    </source>
</evidence>
<keyword evidence="1 9" id="KW-0479">Metal-binding</keyword>
<comment type="function">
    <text evidence="9">Transcription factor that binds specifically to a 5'-AA[AG]G-3' consensus core sequence.</text>
</comment>
<dbReference type="PANTHER" id="PTHR31992">
    <property type="entry name" value="DOF ZINC FINGER PROTEIN DOF1.4-RELATED"/>
    <property type="match status" value="1"/>
</dbReference>
<organism evidence="12">
    <name type="scientific">Opuntia streptacantha</name>
    <name type="common">Prickly pear cactus</name>
    <name type="synonym">Opuntia cardona</name>
    <dbReference type="NCBI Taxonomy" id="393608"/>
    <lineage>
        <taxon>Eukaryota</taxon>
        <taxon>Viridiplantae</taxon>
        <taxon>Streptophyta</taxon>
        <taxon>Embryophyta</taxon>
        <taxon>Tracheophyta</taxon>
        <taxon>Spermatophyta</taxon>
        <taxon>Magnoliopsida</taxon>
        <taxon>eudicotyledons</taxon>
        <taxon>Gunneridae</taxon>
        <taxon>Pentapetalae</taxon>
        <taxon>Caryophyllales</taxon>
        <taxon>Cactineae</taxon>
        <taxon>Cactaceae</taxon>
        <taxon>Opuntioideae</taxon>
        <taxon>Opuntia</taxon>
    </lineage>
</organism>
<dbReference type="AlphaFoldDB" id="A0A7C9A5N0"/>
<proteinExistence type="predicted"/>
<sequence length="356" mass="38180">MDASQWPQHHDGGLARTMEEIQSPPNNMINSNNMATISTNSRASQMVEKRTRPQKEQNLNCPRCNSTNTKFCYYNNYSLTQPRYFCKTCRRYWTRGGSLRNVPVGGGSRKNKRCSSSSPSILGSSSSSAAAAAAMSNASTSIMHTKLIPDLNPPNTLQHLITGPQNSSKFLEAQDLNLAFPMGPEAINVNGDIPNSTPSGISTTTTTATNSCGGGTGNSPSISALELLRSGIASRGSLNSYVPMPILDPNSPLCPSGLPNLQEFKPSVGVFTSSHGGDHGTSNNENSIIGGARLLFPFADMNKLASSAITAHHHPEVDDESKGGNDHHHQHHHNHHHHHHQGPTGYWSGMLGGGAW</sequence>
<keyword evidence="5 8" id="KW-0238">DNA-binding</keyword>
<dbReference type="GO" id="GO:0008270">
    <property type="term" value="F:zinc ion binding"/>
    <property type="evidence" value="ECO:0007669"/>
    <property type="project" value="UniProtKB-KW"/>
</dbReference>
<dbReference type="PROSITE" id="PS01361">
    <property type="entry name" value="ZF_DOF_1"/>
    <property type="match status" value="1"/>
</dbReference>
<evidence type="ECO:0000256" key="6">
    <source>
        <dbReference type="ARBA" id="ARBA00023163"/>
    </source>
</evidence>
<keyword evidence="6 9" id="KW-0804">Transcription</keyword>
<keyword evidence="3 9" id="KW-0862">Zinc</keyword>
<evidence type="ECO:0000256" key="8">
    <source>
        <dbReference type="PROSITE-ProRule" id="PRU00071"/>
    </source>
</evidence>
<dbReference type="GO" id="GO:0003677">
    <property type="term" value="F:DNA binding"/>
    <property type="evidence" value="ECO:0007669"/>
    <property type="project" value="UniProtKB-UniRule"/>
</dbReference>
<feature type="compositionally biased region" description="Basic residues" evidence="10">
    <location>
        <begin position="328"/>
        <end position="341"/>
    </location>
</feature>
<name>A0A7C9A5N0_OPUST</name>
<evidence type="ECO:0000256" key="7">
    <source>
        <dbReference type="ARBA" id="ARBA00023242"/>
    </source>
</evidence>
<evidence type="ECO:0000256" key="1">
    <source>
        <dbReference type="ARBA" id="ARBA00022723"/>
    </source>
</evidence>
<feature type="region of interest" description="Disordered" evidence="10">
    <location>
        <begin position="313"/>
        <end position="346"/>
    </location>
</feature>
<dbReference type="InterPro" id="IPR003851">
    <property type="entry name" value="Znf_Dof"/>
</dbReference>
<evidence type="ECO:0000256" key="2">
    <source>
        <dbReference type="ARBA" id="ARBA00022771"/>
    </source>
</evidence>
<dbReference type="GO" id="GO:0003700">
    <property type="term" value="F:DNA-binding transcription factor activity"/>
    <property type="evidence" value="ECO:0007669"/>
    <property type="project" value="UniProtKB-UniRule"/>
</dbReference>
<reference evidence="12" key="2">
    <citation type="submission" date="2020-07" db="EMBL/GenBank/DDBJ databases">
        <authorList>
            <person name="Vera ALvarez R."/>
            <person name="Arias-Moreno D.M."/>
            <person name="Jimenez-Jacinto V."/>
            <person name="Jimenez-Bremont J.F."/>
            <person name="Swaminathan K."/>
            <person name="Moose S.P."/>
            <person name="Guerrero-Gonzalez M.L."/>
            <person name="Marino-Ramirez L."/>
            <person name="Landsman D."/>
            <person name="Rodriguez-Kessler M."/>
            <person name="Delgado-Sanchez P."/>
        </authorList>
    </citation>
    <scope>NUCLEOTIDE SEQUENCE</scope>
    <source>
        <tissue evidence="12">Cladode</tissue>
    </source>
</reference>
<dbReference type="PANTHER" id="PTHR31992:SF316">
    <property type="entry name" value="DOF ZINC FINGER PROTEIN DOF1.2"/>
    <property type="match status" value="1"/>
</dbReference>
<dbReference type="Pfam" id="PF02701">
    <property type="entry name" value="Zn_ribbon_Dof"/>
    <property type="match status" value="1"/>
</dbReference>
<protein>
    <recommendedName>
        <fullName evidence="9">Dof zinc finger protein</fullName>
    </recommendedName>
</protein>
<feature type="region of interest" description="Disordered" evidence="10">
    <location>
        <begin position="104"/>
        <end position="126"/>
    </location>
</feature>
<evidence type="ECO:0000256" key="5">
    <source>
        <dbReference type="ARBA" id="ARBA00023125"/>
    </source>
</evidence>
<feature type="compositionally biased region" description="Basic and acidic residues" evidence="10">
    <location>
        <begin position="313"/>
        <end position="327"/>
    </location>
</feature>
<keyword evidence="4 9" id="KW-0805">Transcription regulation</keyword>
<keyword evidence="2 8" id="KW-0863">Zinc-finger</keyword>
<dbReference type="EMBL" id="GISG01201111">
    <property type="protein sequence ID" value="MBA4658590.1"/>
    <property type="molecule type" value="Transcribed_RNA"/>
</dbReference>